<evidence type="ECO:0000313" key="5">
    <source>
        <dbReference type="Proteomes" id="UP000831151"/>
    </source>
</evidence>
<dbReference type="Pfam" id="PF21922">
    <property type="entry name" value="PBP_dimer_2"/>
    <property type="match status" value="1"/>
</dbReference>
<proteinExistence type="predicted"/>
<dbReference type="Pfam" id="PF00905">
    <property type="entry name" value="Transpeptidase"/>
    <property type="match status" value="1"/>
</dbReference>
<accession>A0A9E7DKM6</accession>
<dbReference type="EMBL" id="CP096649">
    <property type="protein sequence ID" value="UQK59507.1"/>
    <property type="molecule type" value="Genomic_DNA"/>
</dbReference>
<dbReference type="SUPFAM" id="SSF56601">
    <property type="entry name" value="beta-lactamase/transpeptidase-like"/>
    <property type="match status" value="1"/>
</dbReference>
<protein>
    <submittedName>
        <fullName evidence="4">Penicillin-binding transpeptidase domain-containing protein</fullName>
    </submittedName>
</protein>
<feature type="transmembrane region" description="Helical" evidence="1">
    <location>
        <begin position="12"/>
        <end position="33"/>
    </location>
</feature>
<dbReference type="InterPro" id="IPR054120">
    <property type="entry name" value="PBPA_dimer"/>
</dbReference>
<dbReference type="InterPro" id="IPR050515">
    <property type="entry name" value="Beta-lactam/transpept"/>
</dbReference>
<name>A0A9E7DKM6_9FIRM</name>
<evidence type="ECO:0000313" key="4">
    <source>
        <dbReference type="EMBL" id="UQK59507.1"/>
    </source>
</evidence>
<sequence>MDRTNKRIIISLIIFLAAFFGIIFYLTYFQLFLAKDIKNNPYNRRNRVDEENVIRGTIYDRKGTILAETKVKGEEKTRIYPFGQRYSHVIGYTSKKYGKQGLESTFNDVLTGTDKDDYFKDIRKIFNDRAGKSLVLSIDNDLEGLIEKNFAKDKGAVIVMDNRTGEILAMHSNPGFNPSTIDQNWDDFVNSNNGELLNRAAQGLYQPGSTFKLVSAMAILKSKQDLNYTDTGKESVDSYIFKNSGGKKYGNIDLNTAMSNSINTYFINKIMNMDKDKFFDTIEEFYIDKDFDFDLVFAKSKFNRDAGKTEIASDAIGQGSILVSPLNMLMMTSAIAKEGVMIKPYIVKMVKDNKGTLLESTKSEIYKTISNKEDADKVKEAMIETAKRGTASSLQRKGFTIGAKTGTAELGKGKYNAWLVSFIQSDKLDYSICVVSEDQRKMGYQMQGIVKLINNYLIKNYNK</sequence>
<keyword evidence="1" id="KW-1133">Transmembrane helix</keyword>
<dbReference type="InterPro" id="IPR012338">
    <property type="entry name" value="Beta-lactam/transpept-like"/>
</dbReference>
<dbReference type="KEGG" id="fms:M1R53_02275"/>
<dbReference type="InterPro" id="IPR001460">
    <property type="entry name" value="PCN-bd_Tpept"/>
</dbReference>
<feature type="domain" description="Penicillin binding protein A dimerisation" evidence="3">
    <location>
        <begin position="55"/>
        <end position="130"/>
    </location>
</feature>
<dbReference type="RefSeq" id="WP_249242930.1">
    <property type="nucleotide sequence ID" value="NZ_CP096649.1"/>
</dbReference>
<dbReference type="Gene3D" id="3.40.710.10">
    <property type="entry name" value="DD-peptidase/beta-lactamase superfamily"/>
    <property type="match status" value="1"/>
</dbReference>
<organism evidence="4 5">
    <name type="scientific">Fenollaria massiliensis</name>
    <dbReference type="NCBI Taxonomy" id="938288"/>
    <lineage>
        <taxon>Bacteria</taxon>
        <taxon>Bacillati</taxon>
        <taxon>Bacillota</taxon>
        <taxon>Clostridia</taxon>
        <taxon>Eubacteriales</taxon>
        <taxon>Fenollaria</taxon>
    </lineage>
</organism>
<dbReference type="PANTHER" id="PTHR30627">
    <property type="entry name" value="PEPTIDOGLYCAN D,D-TRANSPEPTIDASE"/>
    <property type="match status" value="1"/>
</dbReference>
<evidence type="ECO:0000259" key="3">
    <source>
        <dbReference type="Pfam" id="PF21922"/>
    </source>
</evidence>
<dbReference type="Gene3D" id="3.90.1310.10">
    <property type="entry name" value="Penicillin-binding protein 2a (Domain 2)"/>
    <property type="match status" value="1"/>
</dbReference>
<dbReference type="GO" id="GO:0008658">
    <property type="term" value="F:penicillin binding"/>
    <property type="evidence" value="ECO:0007669"/>
    <property type="project" value="InterPro"/>
</dbReference>
<gene>
    <name evidence="4" type="ORF">M1R53_02275</name>
</gene>
<dbReference type="GO" id="GO:0071555">
    <property type="term" value="P:cell wall organization"/>
    <property type="evidence" value="ECO:0007669"/>
    <property type="project" value="TreeGrafter"/>
</dbReference>
<reference evidence="4" key="1">
    <citation type="submission" date="2022-04" db="EMBL/GenBank/DDBJ databases">
        <title>Complete genome sequences of Ezakiella coagulans and Fenollaria massiliensis.</title>
        <authorList>
            <person name="France M.T."/>
            <person name="Clifford J."/>
            <person name="Narina S."/>
            <person name="Rutt L."/>
            <person name="Ravel J."/>
        </authorList>
    </citation>
    <scope>NUCLEOTIDE SEQUENCE</scope>
    <source>
        <strain evidence="4">C0061C2</strain>
    </source>
</reference>
<feature type="domain" description="Penicillin-binding protein transpeptidase" evidence="2">
    <location>
        <begin position="155"/>
        <end position="440"/>
    </location>
</feature>
<dbReference type="GO" id="GO:0005886">
    <property type="term" value="C:plasma membrane"/>
    <property type="evidence" value="ECO:0007669"/>
    <property type="project" value="TreeGrafter"/>
</dbReference>
<evidence type="ECO:0000259" key="2">
    <source>
        <dbReference type="Pfam" id="PF00905"/>
    </source>
</evidence>
<dbReference type="PANTHER" id="PTHR30627:SF2">
    <property type="entry name" value="PEPTIDOGLYCAN D,D-TRANSPEPTIDASE MRDA"/>
    <property type="match status" value="1"/>
</dbReference>
<keyword evidence="1" id="KW-0812">Transmembrane</keyword>
<dbReference type="AlphaFoldDB" id="A0A9E7DKM6"/>
<dbReference type="Proteomes" id="UP000831151">
    <property type="component" value="Chromosome"/>
</dbReference>
<keyword evidence="1" id="KW-0472">Membrane</keyword>
<keyword evidence="5" id="KW-1185">Reference proteome</keyword>
<evidence type="ECO:0000256" key="1">
    <source>
        <dbReference type="SAM" id="Phobius"/>
    </source>
</evidence>